<dbReference type="InterPro" id="IPR001314">
    <property type="entry name" value="Peptidase_S1A"/>
</dbReference>
<keyword evidence="5" id="KW-1015">Disulfide bond</keyword>
<dbReference type="Gene3D" id="2.40.10.10">
    <property type="entry name" value="Trypsin-like serine proteases"/>
    <property type="match status" value="1"/>
</dbReference>
<dbReference type="KEGG" id="sliu:111353080"/>
<dbReference type="InterPro" id="IPR018114">
    <property type="entry name" value="TRYPSIN_HIS"/>
</dbReference>
<evidence type="ECO:0000313" key="10">
    <source>
        <dbReference type="RefSeq" id="XP_022821675.1"/>
    </source>
</evidence>
<dbReference type="InterPro" id="IPR033116">
    <property type="entry name" value="TRYPSIN_SER"/>
</dbReference>
<organism evidence="9 10">
    <name type="scientific">Spodoptera litura</name>
    <name type="common">Asian cotton leafworm</name>
    <dbReference type="NCBI Taxonomy" id="69820"/>
    <lineage>
        <taxon>Eukaryota</taxon>
        <taxon>Metazoa</taxon>
        <taxon>Ecdysozoa</taxon>
        <taxon>Arthropoda</taxon>
        <taxon>Hexapoda</taxon>
        <taxon>Insecta</taxon>
        <taxon>Pterygota</taxon>
        <taxon>Neoptera</taxon>
        <taxon>Endopterygota</taxon>
        <taxon>Lepidoptera</taxon>
        <taxon>Glossata</taxon>
        <taxon>Ditrysia</taxon>
        <taxon>Noctuoidea</taxon>
        <taxon>Noctuidae</taxon>
        <taxon>Amphipyrinae</taxon>
        <taxon>Spodoptera</taxon>
    </lineage>
</organism>
<proteinExistence type="inferred from homology"/>
<dbReference type="InterPro" id="IPR043504">
    <property type="entry name" value="Peptidase_S1_PA_chymotrypsin"/>
</dbReference>
<gene>
    <name evidence="10" type="primary">LOC111353080</name>
</gene>
<dbReference type="RefSeq" id="XP_022821675.1">
    <property type="nucleotide sequence ID" value="XM_022965907.1"/>
</dbReference>
<feature type="chain" id="PRO_5039937764" evidence="7">
    <location>
        <begin position="16"/>
        <end position="251"/>
    </location>
</feature>
<reference evidence="10" key="1">
    <citation type="submission" date="2025-08" db="UniProtKB">
        <authorList>
            <consortium name="RefSeq"/>
        </authorList>
    </citation>
    <scope>IDENTIFICATION</scope>
    <source>
        <strain evidence="10">Ishihara</strain>
        <tissue evidence="10">Whole body</tissue>
    </source>
</reference>
<dbReference type="Pfam" id="PF00089">
    <property type="entry name" value="Trypsin"/>
    <property type="match status" value="1"/>
</dbReference>
<dbReference type="PRINTS" id="PR00722">
    <property type="entry name" value="CHYMOTRYPSIN"/>
</dbReference>
<evidence type="ECO:0000256" key="2">
    <source>
        <dbReference type="ARBA" id="ARBA00022670"/>
    </source>
</evidence>
<evidence type="ECO:0000256" key="1">
    <source>
        <dbReference type="ARBA" id="ARBA00007664"/>
    </source>
</evidence>
<dbReference type="InterPro" id="IPR001254">
    <property type="entry name" value="Trypsin_dom"/>
</dbReference>
<keyword evidence="3 6" id="KW-0378">Hydrolase</keyword>
<dbReference type="PROSITE" id="PS00135">
    <property type="entry name" value="TRYPSIN_SER"/>
    <property type="match status" value="1"/>
</dbReference>
<dbReference type="PANTHER" id="PTHR24276">
    <property type="entry name" value="POLYSERASE-RELATED"/>
    <property type="match status" value="1"/>
</dbReference>
<comment type="similarity">
    <text evidence="1">Belongs to the peptidase S1 family.</text>
</comment>
<keyword evidence="9" id="KW-1185">Reference proteome</keyword>
<dbReference type="SMART" id="SM00020">
    <property type="entry name" value="Tryp_SPc"/>
    <property type="match status" value="1"/>
</dbReference>
<name>A0A9J7ISI2_SPOLT</name>
<dbReference type="OrthoDB" id="8440449at2759"/>
<dbReference type="PROSITE" id="PS00134">
    <property type="entry name" value="TRYPSIN_HIS"/>
    <property type="match status" value="1"/>
</dbReference>
<keyword evidence="4 6" id="KW-0720">Serine protease</keyword>
<accession>A0A9J7ISI2</accession>
<evidence type="ECO:0000256" key="7">
    <source>
        <dbReference type="SAM" id="SignalP"/>
    </source>
</evidence>
<evidence type="ECO:0000313" key="9">
    <source>
        <dbReference type="Proteomes" id="UP000301870"/>
    </source>
</evidence>
<protein>
    <submittedName>
        <fullName evidence="10">Trypsin, alkaline C-like</fullName>
    </submittedName>
</protein>
<evidence type="ECO:0000256" key="6">
    <source>
        <dbReference type="RuleBase" id="RU363034"/>
    </source>
</evidence>
<feature type="signal peptide" evidence="7">
    <location>
        <begin position="1"/>
        <end position="15"/>
    </location>
</feature>
<dbReference type="GeneID" id="111353080"/>
<evidence type="ECO:0000256" key="4">
    <source>
        <dbReference type="ARBA" id="ARBA00022825"/>
    </source>
</evidence>
<dbReference type="AlphaFoldDB" id="A0A9J7ISI2"/>
<dbReference type="GO" id="GO:0006508">
    <property type="term" value="P:proteolysis"/>
    <property type="evidence" value="ECO:0007669"/>
    <property type="project" value="UniProtKB-KW"/>
</dbReference>
<evidence type="ECO:0000256" key="3">
    <source>
        <dbReference type="ARBA" id="ARBA00022801"/>
    </source>
</evidence>
<evidence type="ECO:0000259" key="8">
    <source>
        <dbReference type="PROSITE" id="PS50240"/>
    </source>
</evidence>
<dbReference type="InterPro" id="IPR009003">
    <property type="entry name" value="Peptidase_S1_PA"/>
</dbReference>
<dbReference type="InterPro" id="IPR050430">
    <property type="entry name" value="Peptidase_S1"/>
</dbReference>
<keyword evidence="7" id="KW-0732">Signal</keyword>
<dbReference type="SUPFAM" id="SSF50494">
    <property type="entry name" value="Trypsin-like serine proteases"/>
    <property type="match status" value="1"/>
</dbReference>
<dbReference type="PROSITE" id="PS50240">
    <property type="entry name" value="TRYPSIN_DOM"/>
    <property type="match status" value="1"/>
</dbReference>
<feature type="domain" description="Peptidase S1" evidence="8">
    <location>
        <begin position="22"/>
        <end position="251"/>
    </location>
</feature>
<evidence type="ECO:0000256" key="5">
    <source>
        <dbReference type="ARBA" id="ARBA00023157"/>
    </source>
</evidence>
<dbReference type="CDD" id="cd00190">
    <property type="entry name" value="Tryp_SPc"/>
    <property type="match status" value="1"/>
</dbReference>
<dbReference type="Proteomes" id="UP000301870">
    <property type="component" value="Chromosome 16"/>
</dbReference>
<sequence length="251" mass="27414">MRVFALIQCIATVAAMTSPSRILGGTVTSIEQYPSMVVILFVFEWNHVAHICGGSLLNNRSVLTAAHCVFDASVSKYRIRVGSTWSNSGGVVHNINGIFLYDTLDYPPMIIHDIGVIRSATNIEYSDYTRPAPIAGTTYVVPDNDYIWAAGWGGPDPEDESELGQLRHVKFEKVNLDVCKKLFQAANYVLPADYMICVGWPTGDRSQYSGDSGSPIFHNGVVVGVCSAVVLGLPSVNIRVANFTNWIVEHS</sequence>
<dbReference type="GO" id="GO:0004252">
    <property type="term" value="F:serine-type endopeptidase activity"/>
    <property type="evidence" value="ECO:0007669"/>
    <property type="project" value="InterPro"/>
</dbReference>
<dbReference type="PANTHER" id="PTHR24276:SF91">
    <property type="entry name" value="AT26814P-RELATED"/>
    <property type="match status" value="1"/>
</dbReference>
<keyword evidence="2 6" id="KW-0645">Protease</keyword>